<feature type="chain" id="PRO_5037785031" description="Diguanylate cyclase" evidence="2">
    <location>
        <begin position="19"/>
        <end position="303"/>
    </location>
</feature>
<feature type="signal peptide" evidence="2">
    <location>
        <begin position="1"/>
        <end position="18"/>
    </location>
</feature>
<keyword evidence="2" id="KW-0732">Signal</keyword>
<proteinExistence type="predicted"/>
<keyword evidence="1" id="KW-0812">Transmembrane</keyword>
<evidence type="ECO:0000256" key="1">
    <source>
        <dbReference type="SAM" id="Phobius"/>
    </source>
</evidence>
<dbReference type="EMBL" id="JADHOK010000080">
    <property type="protein sequence ID" value="MBL6762167.1"/>
    <property type="molecule type" value="Genomic_DNA"/>
</dbReference>
<protein>
    <recommendedName>
        <fullName evidence="5">Diguanylate cyclase</fullName>
    </recommendedName>
</protein>
<keyword evidence="1" id="KW-1133">Transmembrane helix</keyword>
<feature type="transmembrane region" description="Helical" evidence="1">
    <location>
        <begin position="245"/>
        <end position="265"/>
    </location>
</feature>
<feature type="transmembrane region" description="Helical" evidence="1">
    <location>
        <begin position="277"/>
        <end position="296"/>
    </location>
</feature>
<gene>
    <name evidence="3" type="ORF">ISQ19_05670</name>
</gene>
<dbReference type="AlphaFoldDB" id="A0A937HIA0"/>
<accession>A0A937HIA0</accession>
<organism evidence="3 4">
    <name type="scientific">PS1 clade bacterium</name>
    <dbReference type="NCBI Taxonomy" id="2175152"/>
    <lineage>
        <taxon>Bacteria</taxon>
        <taxon>Pseudomonadati</taxon>
        <taxon>Pseudomonadota</taxon>
        <taxon>Alphaproteobacteria</taxon>
        <taxon>PS1 clade</taxon>
    </lineage>
</organism>
<evidence type="ECO:0000256" key="2">
    <source>
        <dbReference type="SAM" id="SignalP"/>
    </source>
</evidence>
<reference evidence="3" key="1">
    <citation type="submission" date="2020-10" db="EMBL/GenBank/DDBJ databases">
        <title>Microbiome of the Black Sea water column analyzed by genome centric metagenomics.</title>
        <authorList>
            <person name="Cabello-Yeves P.J."/>
            <person name="Callieri C."/>
            <person name="Picazo A."/>
            <person name="Mehrshad M."/>
            <person name="Haro-Moreno J.M."/>
            <person name="Roda-Garcia J."/>
            <person name="Dzembekova N."/>
            <person name="Slabakova V."/>
            <person name="Slabakova N."/>
            <person name="Moncheva S."/>
            <person name="Rodriguez-Valera F."/>
        </authorList>
    </citation>
    <scope>NUCLEOTIDE SEQUENCE</scope>
    <source>
        <strain evidence="3">BS307-5m-G5</strain>
    </source>
</reference>
<evidence type="ECO:0000313" key="3">
    <source>
        <dbReference type="EMBL" id="MBL6762167.1"/>
    </source>
</evidence>
<feature type="transmembrane region" description="Helical" evidence="1">
    <location>
        <begin position="146"/>
        <end position="166"/>
    </location>
</feature>
<evidence type="ECO:0008006" key="5">
    <source>
        <dbReference type="Google" id="ProtNLM"/>
    </source>
</evidence>
<sequence>MSCFALALMVLSSAPAHASDPLRLTETFRVLKLSPYMRAAEDGGHIFSVQNAGTEQLELILHHLPQNGLAIALGLKSASFDILRLFSSDDREFAGAPGALEKLRFTVPSGQVQSFYLPGIEETLTPELYLWSPEALAAYESSRQTFHSAVLLLLFVLLFVALGVTLMRRSRRAVYAVVMAGGLMVLLGALWMRDVLPDNEQFQFLLVNRLDAIRVALGLGGLMSLIAHLNLIVRQIPNRNYWTRVIIVSDIMLGAFLVFWVWEILTPDFAGLLSVELGEIALAMTCLTVLLGAVFVPDRHDSD</sequence>
<dbReference type="Proteomes" id="UP000785783">
    <property type="component" value="Unassembled WGS sequence"/>
</dbReference>
<feature type="transmembrane region" description="Helical" evidence="1">
    <location>
        <begin position="173"/>
        <end position="192"/>
    </location>
</feature>
<evidence type="ECO:0000313" key="4">
    <source>
        <dbReference type="Proteomes" id="UP000785783"/>
    </source>
</evidence>
<keyword evidence="1" id="KW-0472">Membrane</keyword>
<comment type="caution">
    <text evidence="3">The sequence shown here is derived from an EMBL/GenBank/DDBJ whole genome shotgun (WGS) entry which is preliminary data.</text>
</comment>
<name>A0A937HIA0_9PROT</name>
<feature type="transmembrane region" description="Helical" evidence="1">
    <location>
        <begin position="212"/>
        <end position="233"/>
    </location>
</feature>